<dbReference type="Proteomes" id="UP000327111">
    <property type="component" value="Unassembled WGS sequence"/>
</dbReference>
<evidence type="ECO:0000313" key="1">
    <source>
        <dbReference type="EMBL" id="VVO59210.1"/>
    </source>
</evidence>
<evidence type="ECO:0000313" key="2">
    <source>
        <dbReference type="Proteomes" id="UP000327111"/>
    </source>
</evidence>
<gene>
    <name evidence="1" type="ORF">PS854_00706</name>
</gene>
<dbReference type="AlphaFoldDB" id="A0A5E7H5E3"/>
<name>A0A5E7H5E3_PSEFL</name>
<proteinExistence type="predicted"/>
<accession>A0A5E7H5E3</accession>
<sequence length="76" mass="8419">MSDNPMNESNETVADALELLLLNQHAIAAGLEEVALWIEARGSVDTHDNITTPLKRLDMNADAIAIAIEKLRRTHR</sequence>
<protein>
    <submittedName>
        <fullName evidence="1">Uncharacterized protein</fullName>
    </submittedName>
</protein>
<dbReference type="EMBL" id="CABVIF010000001">
    <property type="protein sequence ID" value="VVO59210.1"/>
    <property type="molecule type" value="Genomic_DNA"/>
</dbReference>
<dbReference type="RefSeq" id="WP_224791206.1">
    <property type="nucleotide sequence ID" value="NZ_CABVIF010000001.1"/>
</dbReference>
<organism evidence="1 2">
    <name type="scientific">Pseudomonas fluorescens</name>
    <dbReference type="NCBI Taxonomy" id="294"/>
    <lineage>
        <taxon>Bacteria</taxon>
        <taxon>Pseudomonadati</taxon>
        <taxon>Pseudomonadota</taxon>
        <taxon>Gammaproteobacteria</taxon>
        <taxon>Pseudomonadales</taxon>
        <taxon>Pseudomonadaceae</taxon>
        <taxon>Pseudomonas</taxon>
    </lineage>
</organism>
<reference evidence="1 2" key="1">
    <citation type="submission" date="2019-09" db="EMBL/GenBank/DDBJ databases">
        <authorList>
            <person name="Chandra G."/>
            <person name="Truman W A."/>
        </authorList>
    </citation>
    <scope>NUCLEOTIDE SEQUENCE [LARGE SCALE GENOMIC DNA]</scope>
    <source>
        <strain evidence="1">PS854</strain>
    </source>
</reference>